<dbReference type="Gene3D" id="3.40.250.10">
    <property type="entry name" value="Rhodanese-like domain"/>
    <property type="match status" value="1"/>
</dbReference>
<dbReference type="Proteomes" id="UP000568888">
    <property type="component" value="Unassembled WGS sequence"/>
</dbReference>
<dbReference type="InterPro" id="IPR050229">
    <property type="entry name" value="GlpE_sulfurtransferase"/>
</dbReference>
<reference evidence="3" key="1">
    <citation type="submission" date="2020-06" db="EMBL/GenBank/DDBJ databases">
        <title>Draft genomic sequecing of Geomonas sp. Red736.</title>
        <authorList>
            <person name="Itoh H."/>
            <person name="Xu Z.X."/>
            <person name="Ushijima N."/>
            <person name="Masuda Y."/>
            <person name="Shiratori Y."/>
            <person name="Senoo K."/>
        </authorList>
    </citation>
    <scope>NUCLEOTIDE SEQUENCE [LARGE SCALE GENOMIC DNA]</scope>
    <source>
        <strain evidence="3">Red736</strain>
    </source>
</reference>
<dbReference type="PANTHER" id="PTHR43031:SF1">
    <property type="entry name" value="PYRIDINE NUCLEOTIDE-DISULPHIDE OXIDOREDUCTASE"/>
    <property type="match status" value="1"/>
</dbReference>
<dbReference type="SMART" id="SM00450">
    <property type="entry name" value="RHOD"/>
    <property type="match status" value="1"/>
</dbReference>
<dbReference type="EMBL" id="BLXY01000002">
    <property type="protein sequence ID" value="GFO64044.1"/>
    <property type="molecule type" value="Genomic_DNA"/>
</dbReference>
<evidence type="ECO:0000313" key="2">
    <source>
        <dbReference type="EMBL" id="GFO64044.1"/>
    </source>
</evidence>
<dbReference type="PANTHER" id="PTHR43031">
    <property type="entry name" value="FAD-DEPENDENT OXIDOREDUCTASE"/>
    <property type="match status" value="1"/>
</dbReference>
<organism evidence="2 3">
    <name type="scientific">Geomonas paludis</name>
    <dbReference type="NCBI Taxonomy" id="2740185"/>
    <lineage>
        <taxon>Bacteria</taxon>
        <taxon>Pseudomonadati</taxon>
        <taxon>Thermodesulfobacteriota</taxon>
        <taxon>Desulfuromonadia</taxon>
        <taxon>Geobacterales</taxon>
        <taxon>Geobacteraceae</taxon>
        <taxon>Geomonas</taxon>
    </lineage>
</organism>
<name>A0A6V8MW04_9BACT</name>
<accession>A0A6V8MW04</accession>
<dbReference type="GO" id="GO:0016740">
    <property type="term" value="F:transferase activity"/>
    <property type="evidence" value="ECO:0007669"/>
    <property type="project" value="UniProtKB-KW"/>
</dbReference>
<protein>
    <submittedName>
        <fullName evidence="2">Sulfurtransferase</fullName>
    </submittedName>
</protein>
<proteinExistence type="predicted"/>
<gene>
    <name evidence="2" type="ORF">GMPD_19630</name>
</gene>
<dbReference type="Pfam" id="PF00581">
    <property type="entry name" value="Rhodanese"/>
    <property type="match status" value="1"/>
</dbReference>
<sequence>MEPKELLERMKRNKGPVIVDVRTGLEFRRGHICGAHHAPTWKIFLGLAKLPADRGTELVVTCEHGPRAQITQKILHSRGYHNVTLLSGHMAGWRRSGMPVVK</sequence>
<dbReference type="PROSITE" id="PS50206">
    <property type="entry name" value="RHODANESE_3"/>
    <property type="match status" value="1"/>
</dbReference>
<dbReference type="CDD" id="cd00158">
    <property type="entry name" value="RHOD"/>
    <property type="match status" value="1"/>
</dbReference>
<evidence type="ECO:0000259" key="1">
    <source>
        <dbReference type="PROSITE" id="PS50206"/>
    </source>
</evidence>
<comment type="caution">
    <text evidence="2">The sequence shown here is derived from an EMBL/GenBank/DDBJ whole genome shotgun (WGS) entry which is preliminary data.</text>
</comment>
<dbReference type="SUPFAM" id="SSF52821">
    <property type="entry name" value="Rhodanese/Cell cycle control phosphatase"/>
    <property type="match status" value="1"/>
</dbReference>
<dbReference type="InterPro" id="IPR001763">
    <property type="entry name" value="Rhodanese-like_dom"/>
</dbReference>
<evidence type="ECO:0000313" key="3">
    <source>
        <dbReference type="Proteomes" id="UP000568888"/>
    </source>
</evidence>
<dbReference type="InterPro" id="IPR036873">
    <property type="entry name" value="Rhodanese-like_dom_sf"/>
</dbReference>
<dbReference type="AlphaFoldDB" id="A0A6V8MW04"/>
<keyword evidence="2" id="KW-0808">Transferase</keyword>
<feature type="domain" description="Rhodanese" evidence="1">
    <location>
        <begin position="12"/>
        <end position="102"/>
    </location>
</feature>